<name>A0A067LV64_BOTB1</name>
<feature type="region of interest" description="Disordered" evidence="1">
    <location>
        <begin position="1"/>
        <end position="38"/>
    </location>
</feature>
<organism evidence="2 3">
    <name type="scientific">Botryobasidium botryosum (strain FD-172 SS1)</name>
    <dbReference type="NCBI Taxonomy" id="930990"/>
    <lineage>
        <taxon>Eukaryota</taxon>
        <taxon>Fungi</taxon>
        <taxon>Dikarya</taxon>
        <taxon>Basidiomycota</taxon>
        <taxon>Agaricomycotina</taxon>
        <taxon>Agaricomycetes</taxon>
        <taxon>Cantharellales</taxon>
        <taxon>Botryobasidiaceae</taxon>
        <taxon>Botryobasidium</taxon>
    </lineage>
</organism>
<evidence type="ECO:0000313" key="2">
    <source>
        <dbReference type="EMBL" id="KDQ07223.1"/>
    </source>
</evidence>
<protein>
    <submittedName>
        <fullName evidence="2">Uncharacterized protein</fullName>
    </submittedName>
</protein>
<keyword evidence="3" id="KW-1185">Reference proteome</keyword>
<gene>
    <name evidence="2" type="ORF">BOTBODRAFT_48927</name>
</gene>
<reference evidence="3" key="1">
    <citation type="journal article" date="2014" name="Proc. Natl. Acad. Sci. U.S.A.">
        <title>Extensive sampling of basidiomycete genomes demonstrates inadequacy of the white-rot/brown-rot paradigm for wood decay fungi.</title>
        <authorList>
            <person name="Riley R."/>
            <person name="Salamov A.A."/>
            <person name="Brown D.W."/>
            <person name="Nagy L.G."/>
            <person name="Floudas D."/>
            <person name="Held B.W."/>
            <person name="Levasseur A."/>
            <person name="Lombard V."/>
            <person name="Morin E."/>
            <person name="Otillar R."/>
            <person name="Lindquist E.A."/>
            <person name="Sun H."/>
            <person name="LaButti K.M."/>
            <person name="Schmutz J."/>
            <person name="Jabbour D."/>
            <person name="Luo H."/>
            <person name="Baker S.E."/>
            <person name="Pisabarro A.G."/>
            <person name="Walton J.D."/>
            <person name="Blanchette R.A."/>
            <person name="Henrissat B."/>
            <person name="Martin F."/>
            <person name="Cullen D."/>
            <person name="Hibbett D.S."/>
            <person name="Grigoriev I.V."/>
        </authorList>
    </citation>
    <scope>NUCLEOTIDE SEQUENCE [LARGE SCALE GENOMIC DNA]</scope>
    <source>
        <strain evidence="3">FD-172 SS1</strain>
    </source>
</reference>
<dbReference type="EMBL" id="KL198112">
    <property type="protein sequence ID" value="KDQ07223.1"/>
    <property type="molecule type" value="Genomic_DNA"/>
</dbReference>
<proteinExistence type="predicted"/>
<dbReference type="AlphaFoldDB" id="A0A067LV64"/>
<dbReference type="HOGENOM" id="CLU_2133101_0_0_1"/>
<evidence type="ECO:0000256" key="1">
    <source>
        <dbReference type="SAM" id="MobiDB-lite"/>
    </source>
</evidence>
<accession>A0A067LV64</accession>
<feature type="compositionally biased region" description="Low complexity" evidence="1">
    <location>
        <begin position="1"/>
        <end position="28"/>
    </location>
</feature>
<dbReference type="Proteomes" id="UP000027195">
    <property type="component" value="Unassembled WGS sequence"/>
</dbReference>
<sequence length="113" mass="11719">MSSTASSSSASGDTTDTDPTSASSTDTDGPPPLEEVHSDDDHVMPFYLYIDPVVWHIQRGVVVHPIAHAGIADSVENAAEVEGEGSGTGVDAEASVDTPPEPTDHGYLADIEE</sequence>
<dbReference type="InParanoid" id="A0A067LV64"/>
<feature type="region of interest" description="Disordered" evidence="1">
    <location>
        <begin position="78"/>
        <end position="113"/>
    </location>
</feature>
<evidence type="ECO:0000313" key="3">
    <source>
        <dbReference type="Proteomes" id="UP000027195"/>
    </source>
</evidence>